<feature type="signal peptide" evidence="3">
    <location>
        <begin position="1"/>
        <end position="18"/>
    </location>
</feature>
<dbReference type="GO" id="GO:0062129">
    <property type="term" value="C:chitin-based extracellular matrix"/>
    <property type="evidence" value="ECO:0007669"/>
    <property type="project" value="TreeGrafter"/>
</dbReference>
<keyword evidence="5" id="KW-1185">Reference proteome</keyword>
<dbReference type="GO" id="GO:0008010">
    <property type="term" value="F:structural constituent of chitin-based larval cuticle"/>
    <property type="evidence" value="ECO:0007669"/>
    <property type="project" value="TreeGrafter"/>
</dbReference>
<evidence type="ECO:0000313" key="5">
    <source>
        <dbReference type="Proteomes" id="UP000015104"/>
    </source>
</evidence>
<reference evidence="4" key="2">
    <citation type="submission" date="2015-06" db="UniProtKB">
        <authorList>
            <consortium name="EnsemblMetazoa"/>
        </authorList>
    </citation>
    <scope>IDENTIFICATION</scope>
</reference>
<protein>
    <recommendedName>
        <fullName evidence="6">Cuticle protein 6</fullName>
    </recommendedName>
</protein>
<dbReference type="OMA" id="SGAHQFH"/>
<name>T1KMN3_TETUR</name>
<dbReference type="PROSITE" id="PS51155">
    <property type="entry name" value="CHIT_BIND_RR_2"/>
    <property type="match status" value="1"/>
</dbReference>
<evidence type="ECO:0000256" key="3">
    <source>
        <dbReference type="SAM" id="SignalP"/>
    </source>
</evidence>
<reference evidence="5" key="1">
    <citation type="submission" date="2011-08" db="EMBL/GenBank/DDBJ databases">
        <authorList>
            <person name="Rombauts S."/>
        </authorList>
    </citation>
    <scope>NUCLEOTIDE SEQUENCE</scope>
    <source>
        <strain evidence="5">London</strain>
    </source>
</reference>
<dbReference type="PANTHER" id="PTHR10380">
    <property type="entry name" value="CUTICLE PROTEIN"/>
    <property type="match status" value="1"/>
</dbReference>
<keyword evidence="3" id="KW-0732">Signal</keyword>
<dbReference type="STRING" id="32264.T1KMN3"/>
<evidence type="ECO:0000256" key="1">
    <source>
        <dbReference type="ARBA" id="ARBA00022460"/>
    </source>
</evidence>
<dbReference type="EMBL" id="CAEY01000247">
    <property type="status" value="NOT_ANNOTATED_CDS"/>
    <property type="molecule type" value="Genomic_DNA"/>
</dbReference>
<evidence type="ECO:0008006" key="6">
    <source>
        <dbReference type="Google" id="ProtNLM"/>
    </source>
</evidence>
<proteinExistence type="predicted"/>
<dbReference type="Proteomes" id="UP000015104">
    <property type="component" value="Unassembled WGS sequence"/>
</dbReference>
<evidence type="ECO:0000313" key="4">
    <source>
        <dbReference type="EnsemblMetazoa" id="tetur15g02250.1"/>
    </source>
</evidence>
<dbReference type="eggNOG" id="ENOG502RZJ4">
    <property type="taxonomic scope" value="Eukaryota"/>
</dbReference>
<evidence type="ECO:0000256" key="2">
    <source>
        <dbReference type="PROSITE-ProRule" id="PRU00497"/>
    </source>
</evidence>
<organism evidence="4 5">
    <name type="scientific">Tetranychus urticae</name>
    <name type="common">Two-spotted spider mite</name>
    <dbReference type="NCBI Taxonomy" id="32264"/>
    <lineage>
        <taxon>Eukaryota</taxon>
        <taxon>Metazoa</taxon>
        <taxon>Ecdysozoa</taxon>
        <taxon>Arthropoda</taxon>
        <taxon>Chelicerata</taxon>
        <taxon>Arachnida</taxon>
        <taxon>Acari</taxon>
        <taxon>Acariformes</taxon>
        <taxon>Trombidiformes</taxon>
        <taxon>Prostigmata</taxon>
        <taxon>Eleutherengona</taxon>
        <taxon>Raphignathae</taxon>
        <taxon>Tetranychoidea</taxon>
        <taxon>Tetranychidae</taxon>
        <taxon>Tetranychus</taxon>
    </lineage>
</organism>
<dbReference type="KEGG" id="tut:107365697"/>
<keyword evidence="1 2" id="KW-0193">Cuticle</keyword>
<dbReference type="HOGENOM" id="CLU_1226216_0_0_1"/>
<accession>T1KMN3</accession>
<dbReference type="InterPro" id="IPR050468">
    <property type="entry name" value="Cuticle_Struct_Prot"/>
</dbReference>
<dbReference type="AlphaFoldDB" id="T1KMN3"/>
<sequence length="241" mass="26288">MKMLWIHFLVILFGLVACDDFDDNPIQYHSQSEKGSYKFGYDTGSSGAHQFHQESKDESGVVRGKYGYTDPEGKLRLVYYSSGSNGYQAWGPDIPQPVSPPASVQAVKEPLKAPYEAIDSSKVSSRFSYPQSPAARIAALKSSKIVAVPTTPSTKSVQREEYNTKTLYSPADAVRARYSSSVSSKTAPIRQVEVKGGSPIVVTQQVKSGAIKGGNRPVPITPAQYKANYPPAGKYSRCYCE</sequence>
<dbReference type="OrthoDB" id="6436078at2759"/>
<dbReference type="PANTHER" id="PTHR10380:SF173">
    <property type="entry name" value="CUTICULAR PROTEIN 47EF, ISOFORM C-RELATED"/>
    <property type="match status" value="1"/>
</dbReference>
<dbReference type="InterPro" id="IPR000618">
    <property type="entry name" value="Insect_cuticle"/>
</dbReference>
<dbReference type="EnsemblMetazoa" id="tetur15g02250.1">
    <property type="protein sequence ID" value="tetur15g02250.1"/>
    <property type="gene ID" value="tetur15g02250"/>
</dbReference>
<gene>
    <name evidence="4" type="primary">107365697</name>
</gene>
<feature type="chain" id="PRO_5004591753" description="Cuticle protein 6" evidence="3">
    <location>
        <begin position="19"/>
        <end position="241"/>
    </location>
</feature>
<dbReference type="Pfam" id="PF00379">
    <property type="entry name" value="Chitin_bind_4"/>
    <property type="match status" value="1"/>
</dbReference>
<dbReference type="PROSITE" id="PS51257">
    <property type="entry name" value="PROKAR_LIPOPROTEIN"/>
    <property type="match status" value="1"/>
</dbReference>